<dbReference type="InterPro" id="IPR016181">
    <property type="entry name" value="Acyl_CoA_acyltransferase"/>
</dbReference>
<dbReference type="Proteomes" id="UP000000263">
    <property type="component" value="Chromosome"/>
</dbReference>
<dbReference type="OrthoDB" id="9797178at2"/>
<dbReference type="PANTHER" id="PTHR43617">
    <property type="entry name" value="L-AMINO ACID N-ACETYLTRANSFERASE"/>
    <property type="match status" value="1"/>
</dbReference>
<dbReference type="CDD" id="cd04301">
    <property type="entry name" value="NAT_SF"/>
    <property type="match status" value="1"/>
</dbReference>
<dbReference type="eggNOG" id="COG3153">
    <property type="taxonomic scope" value="Bacteria"/>
</dbReference>
<dbReference type="InterPro" id="IPR000182">
    <property type="entry name" value="GNAT_dom"/>
</dbReference>
<dbReference type="Gene3D" id="3.40.630.30">
    <property type="match status" value="1"/>
</dbReference>
<evidence type="ECO:0000259" key="1">
    <source>
        <dbReference type="PROSITE" id="PS51186"/>
    </source>
</evidence>
<dbReference type="GO" id="GO:0016747">
    <property type="term" value="F:acyltransferase activity, transferring groups other than amino-acyl groups"/>
    <property type="evidence" value="ECO:0007669"/>
    <property type="project" value="InterPro"/>
</dbReference>
<dbReference type="PROSITE" id="PS51186">
    <property type="entry name" value="GNAT"/>
    <property type="match status" value="1"/>
</dbReference>
<dbReference type="PANTHER" id="PTHR43617:SF2">
    <property type="entry name" value="UPF0039 PROTEIN SLL0451"/>
    <property type="match status" value="1"/>
</dbReference>
<dbReference type="RefSeq" id="WP_012122672.1">
    <property type="nucleotide sequence ID" value="NC_009767.1"/>
</dbReference>
<dbReference type="AlphaFoldDB" id="A7NRQ5"/>
<evidence type="ECO:0000313" key="2">
    <source>
        <dbReference type="EMBL" id="ABU60251.1"/>
    </source>
</evidence>
<organism evidence="2 3">
    <name type="scientific">Roseiflexus castenholzii (strain DSM 13941 / HLO8)</name>
    <dbReference type="NCBI Taxonomy" id="383372"/>
    <lineage>
        <taxon>Bacteria</taxon>
        <taxon>Bacillati</taxon>
        <taxon>Chloroflexota</taxon>
        <taxon>Chloroflexia</taxon>
        <taxon>Chloroflexales</taxon>
        <taxon>Roseiflexineae</taxon>
        <taxon>Roseiflexaceae</taxon>
        <taxon>Roseiflexus</taxon>
    </lineage>
</organism>
<dbReference type="Pfam" id="PF13527">
    <property type="entry name" value="Acetyltransf_9"/>
    <property type="match status" value="1"/>
</dbReference>
<dbReference type="HOGENOM" id="CLU_081840_3_2_0"/>
<proteinExistence type="predicted"/>
<name>A7NRQ5_ROSCS</name>
<dbReference type="SUPFAM" id="SSF55729">
    <property type="entry name" value="Acyl-CoA N-acyltransferases (Nat)"/>
    <property type="match status" value="1"/>
</dbReference>
<feature type="domain" description="N-acetyltransferase" evidence="1">
    <location>
        <begin position="3"/>
        <end position="150"/>
    </location>
</feature>
<evidence type="ECO:0000313" key="3">
    <source>
        <dbReference type="Proteomes" id="UP000000263"/>
    </source>
</evidence>
<dbReference type="EMBL" id="CP000804">
    <property type="protein sequence ID" value="ABU60251.1"/>
    <property type="molecule type" value="Genomic_DNA"/>
</dbReference>
<keyword evidence="2" id="KW-0808">Transferase</keyword>
<reference evidence="2 3" key="1">
    <citation type="submission" date="2007-08" db="EMBL/GenBank/DDBJ databases">
        <title>Complete sequence of Roseiflexus castenholzii DSM 13941.</title>
        <authorList>
            <consortium name="US DOE Joint Genome Institute"/>
            <person name="Copeland A."/>
            <person name="Lucas S."/>
            <person name="Lapidus A."/>
            <person name="Barry K."/>
            <person name="Glavina del Rio T."/>
            <person name="Dalin E."/>
            <person name="Tice H."/>
            <person name="Pitluck S."/>
            <person name="Thompson L.S."/>
            <person name="Brettin T."/>
            <person name="Bruce D."/>
            <person name="Detter J.C."/>
            <person name="Han C."/>
            <person name="Tapia R."/>
            <person name="Schmutz J."/>
            <person name="Larimer F."/>
            <person name="Land M."/>
            <person name="Hauser L."/>
            <person name="Kyrpides N."/>
            <person name="Mikhailova N."/>
            <person name="Bryant D.A."/>
            <person name="Hanada S."/>
            <person name="Tsukatani Y."/>
            <person name="Richardson P."/>
        </authorList>
    </citation>
    <scope>NUCLEOTIDE SEQUENCE [LARGE SCALE GENOMIC DNA]</scope>
    <source>
        <strain evidence="3">DSM 13941 / HLO8</strain>
    </source>
</reference>
<dbReference type="KEGG" id="rca:Rcas_4224"/>
<accession>A7NRQ5</accession>
<keyword evidence="3" id="KW-1185">Reference proteome</keyword>
<gene>
    <name evidence="2" type="ordered locus">Rcas_4224</name>
</gene>
<protein>
    <submittedName>
        <fullName evidence="2">GCN5-related N-acetyltransferase</fullName>
    </submittedName>
</protein>
<sequence>MTILIRPESPADLPAIFHANQLAFGRDNEARLVNKLRDANAVVLSLVAEQDGRVVGHILFSPVTIRDGGTEWQAVGLGPMAVLPEVQKQGVGSALIRAALAELKTLGHDVVIVLGHAEYYPRFGFQPTQPFGIRWEIDVPAEVFMLAELTPGALRGRRGVVRYHPAFAGV</sequence>
<dbReference type="InterPro" id="IPR050276">
    <property type="entry name" value="MshD_Acetyltransferase"/>
</dbReference>